<dbReference type="InterPro" id="IPR018108">
    <property type="entry name" value="MCP_transmembrane"/>
</dbReference>
<comment type="similarity">
    <text evidence="2">Belongs to the mitochondrial carrier (TC 2.A.29) family.</text>
</comment>
<dbReference type="PANTHER" id="PTHR45678:SF9">
    <property type="entry name" value="CALCIUM-BINDING MITOCHONDRIAL CARRIER PROTEIN ARALAR1"/>
    <property type="match status" value="1"/>
</dbReference>
<evidence type="ECO:0000256" key="10">
    <source>
        <dbReference type="ARBA" id="ARBA00037019"/>
    </source>
</evidence>
<keyword evidence="18" id="KW-1185">Reference proteome</keyword>
<dbReference type="GO" id="GO:0043490">
    <property type="term" value="P:malate-aspartate shuttle"/>
    <property type="evidence" value="ECO:0007669"/>
    <property type="project" value="TreeGrafter"/>
</dbReference>
<dbReference type="Pfam" id="PF00153">
    <property type="entry name" value="Mito_carr"/>
    <property type="match status" value="3"/>
</dbReference>
<dbReference type="InterPro" id="IPR011992">
    <property type="entry name" value="EF-hand-dom_pair"/>
</dbReference>
<evidence type="ECO:0000313" key="17">
    <source>
        <dbReference type="EMBL" id="CBY09177.1"/>
    </source>
</evidence>
<evidence type="ECO:0000256" key="3">
    <source>
        <dbReference type="ARBA" id="ARBA00022448"/>
    </source>
</evidence>
<dbReference type="GO" id="GO:0005313">
    <property type="term" value="F:L-glutamate transmembrane transporter activity"/>
    <property type="evidence" value="ECO:0007669"/>
    <property type="project" value="TreeGrafter"/>
</dbReference>
<keyword evidence="6" id="KW-0999">Mitochondrion inner membrane</keyword>
<comment type="catalytic activity">
    <reaction evidence="10">
        <text>3-sulfino-L-alanine(out) + L-aspartate(in) = 3-sulfino-L-alanine(in) + L-aspartate(out)</text>
        <dbReference type="Rhea" id="RHEA:70975"/>
        <dbReference type="ChEBI" id="CHEBI:29991"/>
        <dbReference type="ChEBI" id="CHEBI:61085"/>
    </reaction>
</comment>
<sequence length="1088" mass="122687">MEAPGLGFHKQNIDVQRMRRATMEELDEVFLKYASLGEGTDQRFMTPSDFLVRYLGLPISCEETVALLASAIDTTGDGRISRGEFYAFETTLNLPDSLFRVAYQLFDQDGSGSISLDNVKDLMSRVVLRSTDQALPTFNFESDYVKLFFGSDFKHQLNYDEFTEFIQGYLQEYSTQAFWHQRKLRSGFVTPDVFSAIMTEIQPYQLTSWTTSHLTALAQVFNKGHNVNYAFFAAFQNLMKNMELVRRIYQSLSGRDRTYECTKVEFMIAAQRISQFTPMEVEILFTMSDLYEPRGYITLTDIERITPFEEGVLPYNIASQQKETIAERTYFSYVAEQVYRFGLGVIAGIAGTLVVYPIDSVKTRVQNQRNVIGESRAATTMMYNGYADCAKKVIQYEGFGALYNGIAAQCLGVGPEKAIKLTVNDLMRDMFRKDDVVPLPFEIVAGGVAGGCQVLFTNPLEIIKIRMQLDNTASLAGTFKDVGMRRLYVGASACLLRDIPFSAIYFPAYAHLKKSLSEEDGHLPIQYALLAGFLAGFPAAGLTTPADVIKTRLQAKQPEGVEPYKGLVKTALRISKEEGFNALWKGAGLRMVRSPPQFAVTLFVYELLQRFFQDRGMSFSSSKPIGSVHKPKTIHVADLPPINPDHVGGMKVAAATYAGIEHKFGLKLPRFKASDVPIYINTDSLSPDFTAPPAPEIPELENINIEAQNIESKSSDDEWDSFCALGIVNTSIAIASYIVVSGLITSKLRRVANYFENDIIRTLLSLVAVGYLFSWKYLALSILLSVLILCQYLLIPTAQISFAMISSVLLCSFYFPDVIDQFNSNSSFGFLAVPMMIMLVFRSYSFCFESRLPLRMKDILDYFSYVFYLPTFISGPVVPYDTFKSANDRKFESFFSEMMWTSLRLAWIFALLFVFDYCLHYIYLFSVTDELAALSKPTVVLLMVLLVVFDWAKYLYESRASRGFISETIGAFLTFVIVWLSQGMSWTVGIWAIVNFVGLQLESLMGRTFTSEFDYFRSKSLFLGLNYFLILLANLTGILGVAKTTKLMGFFAASSWFELGTVIIILYCYTVVNYSRNYQSEAAKEKTE</sequence>
<evidence type="ECO:0000256" key="14">
    <source>
        <dbReference type="PROSITE-ProRule" id="PRU00282"/>
    </source>
</evidence>
<dbReference type="FunFam" id="1.50.40.10:FF:000004">
    <property type="entry name" value="Calcium-binding mitochondrial carrier protein Aralar1"/>
    <property type="match status" value="1"/>
</dbReference>
<comment type="subunit">
    <text evidence="11">Homodimer (via N-terminus).</text>
</comment>
<dbReference type="PANTHER" id="PTHR45678">
    <property type="entry name" value="MITOCHONDRIAL 2-OXODICARBOXYLATE CARRIER 1-RELATED"/>
    <property type="match status" value="1"/>
</dbReference>
<dbReference type="Proteomes" id="UP000001307">
    <property type="component" value="Unassembled WGS sequence"/>
</dbReference>
<comment type="catalytic activity">
    <reaction evidence="12">
        <text>L-aspartate(in) + L-glutamate(out) + H(+)(out) = L-aspartate(out) + L-glutamate(in) + H(+)(in)</text>
        <dbReference type="Rhea" id="RHEA:70783"/>
        <dbReference type="ChEBI" id="CHEBI:15378"/>
        <dbReference type="ChEBI" id="CHEBI:29985"/>
        <dbReference type="ChEBI" id="CHEBI:29991"/>
    </reaction>
</comment>
<feature type="transmembrane region" description="Helical" evidence="15">
    <location>
        <begin position="1021"/>
        <end position="1042"/>
    </location>
</feature>
<evidence type="ECO:0000256" key="12">
    <source>
        <dbReference type="ARBA" id="ARBA00047487"/>
    </source>
</evidence>
<feature type="transmembrane region" description="Helical" evidence="15">
    <location>
        <begin position="338"/>
        <end position="358"/>
    </location>
</feature>
<evidence type="ECO:0000256" key="2">
    <source>
        <dbReference type="ARBA" id="ARBA00006375"/>
    </source>
</evidence>
<keyword evidence="3" id="KW-0813">Transport</keyword>
<dbReference type="AlphaFoldDB" id="E4XC52"/>
<feature type="transmembrane region" description="Helical" evidence="15">
    <location>
        <begin position="764"/>
        <end position="786"/>
    </location>
</feature>
<dbReference type="SUPFAM" id="SSF103506">
    <property type="entry name" value="Mitochondrial carrier"/>
    <property type="match status" value="1"/>
</dbReference>
<keyword evidence="5" id="KW-0677">Repeat</keyword>
<evidence type="ECO:0000256" key="7">
    <source>
        <dbReference type="ARBA" id="ARBA00022989"/>
    </source>
</evidence>
<dbReference type="EMBL" id="FN653035">
    <property type="protein sequence ID" value="CBY09177.1"/>
    <property type="molecule type" value="Genomic_DNA"/>
</dbReference>
<feature type="repeat" description="Solcar" evidence="14">
    <location>
        <begin position="437"/>
        <end position="515"/>
    </location>
</feature>
<reference evidence="17" key="1">
    <citation type="journal article" date="2010" name="Science">
        <title>Plasticity of animal genome architecture unmasked by rapid evolution of a pelagic tunicate.</title>
        <authorList>
            <person name="Denoeud F."/>
            <person name="Henriet S."/>
            <person name="Mungpakdee S."/>
            <person name="Aury J.M."/>
            <person name="Da Silva C."/>
            <person name="Brinkmann H."/>
            <person name="Mikhaleva J."/>
            <person name="Olsen L.C."/>
            <person name="Jubin C."/>
            <person name="Canestro C."/>
            <person name="Bouquet J.M."/>
            <person name="Danks G."/>
            <person name="Poulain J."/>
            <person name="Campsteijn C."/>
            <person name="Adamski M."/>
            <person name="Cross I."/>
            <person name="Yadetie F."/>
            <person name="Muffato M."/>
            <person name="Louis A."/>
            <person name="Butcher S."/>
            <person name="Tsagkogeorga G."/>
            <person name="Konrad A."/>
            <person name="Singh S."/>
            <person name="Jensen M.F."/>
            <person name="Cong E.H."/>
            <person name="Eikeseth-Otteraa H."/>
            <person name="Noel B."/>
            <person name="Anthouard V."/>
            <person name="Porcel B.M."/>
            <person name="Kachouri-Lafond R."/>
            <person name="Nishino A."/>
            <person name="Ugolini M."/>
            <person name="Chourrout P."/>
            <person name="Nishida H."/>
            <person name="Aasland R."/>
            <person name="Huzurbazar S."/>
            <person name="Westhof E."/>
            <person name="Delsuc F."/>
            <person name="Lehrach H."/>
            <person name="Reinhardt R."/>
            <person name="Weissenbach J."/>
            <person name="Roy S.W."/>
            <person name="Artiguenave F."/>
            <person name="Postlethwait J.H."/>
            <person name="Manak J.R."/>
            <person name="Thompson E.M."/>
            <person name="Jaillon O."/>
            <person name="Du Pasquier L."/>
            <person name="Boudinot P."/>
            <person name="Liberles D.A."/>
            <person name="Volff J.N."/>
            <person name="Philippe H."/>
            <person name="Lenhard B."/>
            <person name="Roest Crollius H."/>
            <person name="Wincker P."/>
            <person name="Chourrout D."/>
        </authorList>
    </citation>
    <scope>NUCLEOTIDE SEQUENCE [LARGE SCALE GENOMIC DNA]</scope>
</reference>
<keyword evidence="4 14" id="KW-0812">Transmembrane</keyword>
<dbReference type="InterPro" id="IPR023395">
    <property type="entry name" value="MCP_dom_sf"/>
</dbReference>
<proteinExistence type="inferred from homology"/>
<evidence type="ECO:0000256" key="13">
    <source>
        <dbReference type="ARBA" id="ARBA00048652"/>
    </source>
</evidence>
<evidence type="ECO:0000256" key="5">
    <source>
        <dbReference type="ARBA" id="ARBA00022737"/>
    </source>
</evidence>
<feature type="transmembrane region" description="Helical" evidence="15">
    <location>
        <begin position="988"/>
        <end position="1009"/>
    </location>
</feature>
<feature type="transmembrane region" description="Helical" evidence="15">
    <location>
        <begin position="487"/>
        <end position="507"/>
    </location>
</feature>
<evidence type="ECO:0000256" key="11">
    <source>
        <dbReference type="ARBA" id="ARBA00038674"/>
    </source>
</evidence>
<evidence type="ECO:0000313" key="18">
    <source>
        <dbReference type="Proteomes" id="UP000001307"/>
    </source>
</evidence>
<evidence type="ECO:0000256" key="1">
    <source>
        <dbReference type="ARBA" id="ARBA00004448"/>
    </source>
</evidence>
<evidence type="ECO:0000256" key="9">
    <source>
        <dbReference type="ARBA" id="ARBA00023136"/>
    </source>
</evidence>
<gene>
    <name evidence="17" type="ORF">GSOID_T00007705001</name>
</gene>
<name>E4XC52_OIKDI</name>
<dbReference type="GO" id="GO:0015183">
    <property type="term" value="F:L-aspartate transmembrane transporter activity"/>
    <property type="evidence" value="ECO:0007669"/>
    <property type="project" value="TreeGrafter"/>
</dbReference>
<dbReference type="PROSITE" id="PS50920">
    <property type="entry name" value="SOLCAR"/>
    <property type="match status" value="3"/>
</dbReference>
<evidence type="ECO:0000256" key="8">
    <source>
        <dbReference type="ARBA" id="ARBA00023128"/>
    </source>
</evidence>
<feature type="transmembrane region" description="Helical" evidence="15">
    <location>
        <begin position="793"/>
        <end position="815"/>
    </location>
</feature>
<keyword evidence="7 15" id="KW-1133">Transmembrane helix</keyword>
<evidence type="ECO:0000256" key="4">
    <source>
        <dbReference type="ARBA" id="ARBA00022692"/>
    </source>
</evidence>
<comment type="catalytic activity">
    <reaction evidence="13">
        <text>3-sulfino-L-alanine(out) + L-glutamate(in) + H(+)(in) = 3-sulfino-L-alanine(in) + L-glutamate(out) + H(+)(out)</text>
        <dbReference type="Rhea" id="RHEA:70967"/>
        <dbReference type="ChEBI" id="CHEBI:15378"/>
        <dbReference type="ChEBI" id="CHEBI:29985"/>
        <dbReference type="ChEBI" id="CHEBI:61085"/>
    </reaction>
</comment>
<dbReference type="OrthoDB" id="2161at2759"/>
<feature type="transmembrane region" description="Helical" evidence="15">
    <location>
        <begin position="905"/>
        <end position="925"/>
    </location>
</feature>
<feature type="repeat" description="Solcar" evidence="14">
    <location>
        <begin position="335"/>
        <end position="430"/>
    </location>
</feature>
<dbReference type="FunCoup" id="E4XC52">
    <property type="interactions" value="190"/>
</dbReference>
<feature type="transmembrane region" description="Helical" evidence="15">
    <location>
        <begin position="827"/>
        <end position="847"/>
    </location>
</feature>
<keyword evidence="9 14" id="KW-0472">Membrane</keyword>
<protein>
    <recommendedName>
        <fullName evidence="16">EF-hand domain-containing protein</fullName>
    </recommendedName>
</protein>
<dbReference type="GO" id="GO:0005743">
    <property type="term" value="C:mitochondrial inner membrane"/>
    <property type="evidence" value="ECO:0007669"/>
    <property type="project" value="UniProtKB-SubCell"/>
</dbReference>
<dbReference type="PROSITE" id="PS50222">
    <property type="entry name" value="EF_HAND_2"/>
    <property type="match status" value="1"/>
</dbReference>
<comment type="subcellular location">
    <subcellularLocation>
        <location evidence="1">Mitochondrion inner membrane</location>
        <topology evidence="1">Multi-pass membrane protein</topology>
    </subcellularLocation>
</comment>
<feature type="transmembrane region" description="Helical" evidence="15">
    <location>
        <begin position="1048"/>
        <end position="1069"/>
    </location>
</feature>
<keyword evidence="8" id="KW-0496">Mitochondrion</keyword>
<feature type="domain" description="EF-hand" evidence="16">
    <location>
        <begin position="94"/>
        <end position="129"/>
    </location>
</feature>
<feature type="transmembrane region" description="Helical" evidence="15">
    <location>
        <begin position="931"/>
        <end position="952"/>
    </location>
</feature>
<dbReference type="SUPFAM" id="SSF47473">
    <property type="entry name" value="EF-hand"/>
    <property type="match status" value="1"/>
</dbReference>
<organism evidence="17">
    <name type="scientific">Oikopleura dioica</name>
    <name type="common">Tunicate</name>
    <dbReference type="NCBI Taxonomy" id="34765"/>
    <lineage>
        <taxon>Eukaryota</taxon>
        <taxon>Metazoa</taxon>
        <taxon>Chordata</taxon>
        <taxon>Tunicata</taxon>
        <taxon>Appendicularia</taxon>
        <taxon>Copelata</taxon>
        <taxon>Oikopleuridae</taxon>
        <taxon>Oikopleura</taxon>
    </lineage>
</organism>
<dbReference type="Gene3D" id="1.50.40.10">
    <property type="entry name" value="Mitochondrial carrier domain"/>
    <property type="match status" value="1"/>
</dbReference>
<evidence type="ECO:0000259" key="16">
    <source>
        <dbReference type="PROSITE" id="PS50222"/>
    </source>
</evidence>
<dbReference type="InterPro" id="IPR051028">
    <property type="entry name" value="Mito_Solute_Carrier"/>
</dbReference>
<feature type="repeat" description="Solcar" evidence="14">
    <location>
        <begin position="523"/>
        <end position="611"/>
    </location>
</feature>
<evidence type="ECO:0000256" key="15">
    <source>
        <dbReference type="SAM" id="Phobius"/>
    </source>
</evidence>
<dbReference type="InterPro" id="IPR002048">
    <property type="entry name" value="EF_hand_dom"/>
</dbReference>
<dbReference type="InParanoid" id="E4XC52"/>
<dbReference type="GO" id="GO:0005509">
    <property type="term" value="F:calcium ion binding"/>
    <property type="evidence" value="ECO:0007669"/>
    <property type="project" value="InterPro"/>
</dbReference>
<accession>E4XC52</accession>
<dbReference type="Gene3D" id="1.10.238.10">
    <property type="entry name" value="EF-hand"/>
    <property type="match status" value="1"/>
</dbReference>
<evidence type="ECO:0000256" key="6">
    <source>
        <dbReference type="ARBA" id="ARBA00022792"/>
    </source>
</evidence>
<feature type="transmembrane region" description="Helical" evidence="15">
    <location>
        <begin position="722"/>
        <end position="744"/>
    </location>
</feature>
<feature type="transmembrane region" description="Helical" evidence="15">
    <location>
        <begin position="527"/>
        <end position="549"/>
    </location>
</feature>